<dbReference type="InterPro" id="IPR013328">
    <property type="entry name" value="6PGD_dom2"/>
</dbReference>
<evidence type="ECO:0000313" key="7">
    <source>
        <dbReference type="EMBL" id="CAG8566860.1"/>
    </source>
</evidence>
<feature type="compositionally biased region" description="Basic and acidic residues" evidence="4">
    <location>
        <begin position="422"/>
        <end position="436"/>
    </location>
</feature>
<dbReference type="PANTHER" id="PTHR43765:SF2">
    <property type="entry name" value="2-DEHYDROPANTOATE 2-REDUCTASE"/>
    <property type="match status" value="1"/>
</dbReference>
<name>A0A9N9BG88_9GLOM</name>
<evidence type="ECO:0000259" key="5">
    <source>
        <dbReference type="Pfam" id="PF02558"/>
    </source>
</evidence>
<dbReference type="SUPFAM" id="SSF48179">
    <property type="entry name" value="6-phosphogluconate dehydrogenase C-terminal domain-like"/>
    <property type="match status" value="1"/>
</dbReference>
<evidence type="ECO:0000259" key="6">
    <source>
        <dbReference type="Pfam" id="PF08546"/>
    </source>
</evidence>
<dbReference type="InterPro" id="IPR036291">
    <property type="entry name" value="NAD(P)-bd_dom_sf"/>
</dbReference>
<dbReference type="EMBL" id="CAJVPS010002372">
    <property type="protein sequence ID" value="CAG8566860.1"/>
    <property type="molecule type" value="Genomic_DNA"/>
</dbReference>
<dbReference type="GO" id="GO:0008677">
    <property type="term" value="F:2-dehydropantoate 2-reductase activity"/>
    <property type="evidence" value="ECO:0007669"/>
    <property type="project" value="TreeGrafter"/>
</dbReference>
<protein>
    <submittedName>
        <fullName evidence="7">1232_t:CDS:1</fullName>
    </submittedName>
</protein>
<dbReference type="GO" id="GO:0005739">
    <property type="term" value="C:mitochondrion"/>
    <property type="evidence" value="ECO:0007669"/>
    <property type="project" value="TreeGrafter"/>
</dbReference>
<evidence type="ECO:0000256" key="1">
    <source>
        <dbReference type="ARBA" id="ARBA00007870"/>
    </source>
</evidence>
<dbReference type="GO" id="GO:0050661">
    <property type="term" value="F:NADP binding"/>
    <property type="evidence" value="ECO:0007669"/>
    <property type="project" value="TreeGrafter"/>
</dbReference>
<dbReference type="PANTHER" id="PTHR43765">
    <property type="entry name" value="2-DEHYDROPANTOATE 2-REDUCTASE-RELATED"/>
    <property type="match status" value="1"/>
</dbReference>
<keyword evidence="3" id="KW-0560">Oxidoreductase</keyword>
<dbReference type="Gene3D" id="1.10.1040.10">
    <property type="entry name" value="N-(1-d-carboxylethyl)-l-norvaline Dehydrogenase, domain 2"/>
    <property type="match status" value="1"/>
</dbReference>
<proteinExistence type="inferred from homology"/>
<dbReference type="AlphaFoldDB" id="A0A9N9BG88"/>
<accession>A0A9N9BG88</accession>
<gene>
    <name evidence="7" type="ORF">ALEPTO_LOCUS6625</name>
</gene>
<keyword evidence="8" id="KW-1185">Reference proteome</keyword>
<evidence type="ECO:0000256" key="4">
    <source>
        <dbReference type="SAM" id="MobiDB-lite"/>
    </source>
</evidence>
<evidence type="ECO:0000313" key="8">
    <source>
        <dbReference type="Proteomes" id="UP000789508"/>
    </source>
</evidence>
<feature type="compositionally biased region" description="Low complexity" evidence="4">
    <location>
        <begin position="191"/>
        <end position="200"/>
    </location>
</feature>
<feature type="region of interest" description="Disordered" evidence="4">
    <location>
        <begin position="406"/>
        <end position="436"/>
    </location>
</feature>
<comment type="caution">
    <text evidence="7">The sequence shown here is derived from an EMBL/GenBank/DDBJ whole genome shotgun (WGS) entry which is preliminary data.</text>
</comment>
<dbReference type="SUPFAM" id="SSF51735">
    <property type="entry name" value="NAD(P)-binding Rossmann-fold domains"/>
    <property type="match status" value="1"/>
</dbReference>
<evidence type="ECO:0000256" key="2">
    <source>
        <dbReference type="ARBA" id="ARBA00022857"/>
    </source>
</evidence>
<feature type="domain" description="Ketopantoate reductase N-terminal" evidence="5">
    <location>
        <begin position="7"/>
        <end position="179"/>
    </location>
</feature>
<comment type="similarity">
    <text evidence="1">Belongs to the ketopantoate reductase family.</text>
</comment>
<feature type="compositionally biased region" description="Polar residues" evidence="4">
    <location>
        <begin position="180"/>
        <end position="190"/>
    </location>
</feature>
<dbReference type="InterPro" id="IPR013332">
    <property type="entry name" value="KPR_N"/>
</dbReference>
<dbReference type="Proteomes" id="UP000789508">
    <property type="component" value="Unassembled WGS sequence"/>
</dbReference>
<dbReference type="InterPro" id="IPR013752">
    <property type="entry name" value="KPA_reductase"/>
</dbReference>
<feature type="region of interest" description="Disordered" evidence="4">
    <location>
        <begin position="180"/>
        <end position="200"/>
    </location>
</feature>
<evidence type="ECO:0000256" key="3">
    <source>
        <dbReference type="ARBA" id="ARBA00023002"/>
    </source>
</evidence>
<dbReference type="Pfam" id="PF02558">
    <property type="entry name" value="ApbA"/>
    <property type="match status" value="1"/>
</dbReference>
<dbReference type="Gene3D" id="3.40.50.720">
    <property type="entry name" value="NAD(P)-binding Rossmann-like Domain"/>
    <property type="match status" value="1"/>
</dbReference>
<dbReference type="InterPro" id="IPR050838">
    <property type="entry name" value="Ketopantoate_reductase"/>
</dbReference>
<dbReference type="InterPro" id="IPR008927">
    <property type="entry name" value="6-PGluconate_DH-like_C_sf"/>
</dbReference>
<organism evidence="7 8">
    <name type="scientific">Ambispora leptoticha</name>
    <dbReference type="NCBI Taxonomy" id="144679"/>
    <lineage>
        <taxon>Eukaryota</taxon>
        <taxon>Fungi</taxon>
        <taxon>Fungi incertae sedis</taxon>
        <taxon>Mucoromycota</taxon>
        <taxon>Glomeromycotina</taxon>
        <taxon>Glomeromycetes</taxon>
        <taxon>Archaeosporales</taxon>
        <taxon>Ambisporaceae</taxon>
        <taxon>Ambispora</taxon>
    </lineage>
</organism>
<keyword evidence="2" id="KW-0521">NADP</keyword>
<dbReference type="Pfam" id="PF08546">
    <property type="entry name" value="ApbA_C"/>
    <property type="match status" value="1"/>
</dbReference>
<reference evidence="7" key="1">
    <citation type="submission" date="2021-06" db="EMBL/GenBank/DDBJ databases">
        <authorList>
            <person name="Kallberg Y."/>
            <person name="Tangrot J."/>
            <person name="Rosling A."/>
        </authorList>
    </citation>
    <scope>NUCLEOTIDE SEQUENCE</scope>
    <source>
        <strain evidence="7">FL130A</strain>
    </source>
</reference>
<dbReference type="OrthoDB" id="73846at2759"/>
<feature type="domain" description="Ketopantoate reductase C-terminal" evidence="6">
    <location>
        <begin position="260"/>
        <end position="390"/>
    </location>
</feature>
<sequence length="436" mass="50291">MRLQHFHFLGVNTIGSFIAHHLRRAEHKITLLLRDTAEQAILKRRGYSIKLEDDEGIINVASMLNSESMENLEMGDAINPKFLRGPQSIESQIRSLIVTITPYKVGRNIERLFYRMGPETTIVLLTNGMGVYEELVKGFFVDEITRPNFLLARTTHEVYQRGSFDIKLVKKGEIYFASPDNNPLTNQQGNRTRASTSSTATSLSPDIIEEMLRTSFVDPSYIKAHPEIIDRIRARSMESTIRALSVIPELQIEYVSYQELQEILLEKQMVDCVVQPLTTIYAITNNGLINNPPANRVIDAICMENSIIMDRHSVELGLRPSSRWRKRRIMEQVEQRCQKVPLHWSSMLHNIRDRGITDVEYVNGYMVRLGVKYGIPTPVNSLMVDMVKMKHRLLAAPNVYRIKEKGIRQRTPNEFNDHKKRTPDQEMLRDPPLDEY</sequence>